<sequence length="90" mass="9721">MMTSELLTPCCGCFENLIPFWQGFVEMKQKGFANSSRRIHLSLREPITGGTSETSFSGGSMEDPPRGCRPPGGIVCVPPGREGGQRLSCN</sequence>
<evidence type="ECO:0000256" key="1">
    <source>
        <dbReference type="SAM" id="MobiDB-lite"/>
    </source>
</evidence>
<dbReference type="Proteomes" id="UP000886998">
    <property type="component" value="Unassembled WGS sequence"/>
</dbReference>
<reference evidence="2" key="1">
    <citation type="submission" date="2020-08" db="EMBL/GenBank/DDBJ databases">
        <title>Multicomponent nature underlies the extraordinary mechanical properties of spider dragline silk.</title>
        <authorList>
            <person name="Kono N."/>
            <person name="Nakamura H."/>
            <person name="Mori M."/>
            <person name="Yoshida Y."/>
            <person name="Ohtoshi R."/>
            <person name="Malay A.D."/>
            <person name="Moran D.A.P."/>
            <person name="Tomita M."/>
            <person name="Numata K."/>
            <person name="Arakawa K."/>
        </authorList>
    </citation>
    <scope>NUCLEOTIDE SEQUENCE</scope>
</reference>
<comment type="caution">
    <text evidence="2">The sequence shown here is derived from an EMBL/GenBank/DDBJ whole genome shotgun (WGS) entry which is preliminary data.</text>
</comment>
<gene>
    <name evidence="2" type="ORF">TNIN_498971</name>
</gene>
<evidence type="ECO:0000313" key="2">
    <source>
        <dbReference type="EMBL" id="GFY39167.1"/>
    </source>
</evidence>
<organism evidence="2 3">
    <name type="scientific">Trichonephila inaurata madagascariensis</name>
    <dbReference type="NCBI Taxonomy" id="2747483"/>
    <lineage>
        <taxon>Eukaryota</taxon>
        <taxon>Metazoa</taxon>
        <taxon>Ecdysozoa</taxon>
        <taxon>Arthropoda</taxon>
        <taxon>Chelicerata</taxon>
        <taxon>Arachnida</taxon>
        <taxon>Araneae</taxon>
        <taxon>Araneomorphae</taxon>
        <taxon>Entelegynae</taxon>
        <taxon>Araneoidea</taxon>
        <taxon>Nephilidae</taxon>
        <taxon>Trichonephila</taxon>
        <taxon>Trichonephila inaurata</taxon>
    </lineage>
</organism>
<keyword evidence="3" id="KW-1185">Reference proteome</keyword>
<dbReference type="AlphaFoldDB" id="A0A8X7BQS1"/>
<feature type="compositionally biased region" description="Low complexity" evidence="1">
    <location>
        <begin position="48"/>
        <end position="60"/>
    </location>
</feature>
<evidence type="ECO:0000313" key="3">
    <source>
        <dbReference type="Proteomes" id="UP000886998"/>
    </source>
</evidence>
<proteinExistence type="predicted"/>
<feature type="region of interest" description="Disordered" evidence="1">
    <location>
        <begin position="43"/>
        <end position="90"/>
    </location>
</feature>
<name>A0A8X7BQS1_9ARAC</name>
<dbReference type="EMBL" id="BMAV01001244">
    <property type="protein sequence ID" value="GFY39167.1"/>
    <property type="molecule type" value="Genomic_DNA"/>
</dbReference>
<protein>
    <submittedName>
        <fullName evidence="2">Uncharacterized protein</fullName>
    </submittedName>
</protein>
<accession>A0A8X7BQS1</accession>